<protein>
    <submittedName>
        <fullName evidence="1">Uncharacterized protein</fullName>
    </submittedName>
</protein>
<organism evidence="1 2">
    <name type="scientific">Cymbomonas tetramitiformis</name>
    <dbReference type="NCBI Taxonomy" id="36881"/>
    <lineage>
        <taxon>Eukaryota</taxon>
        <taxon>Viridiplantae</taxon>
        <taxon>Chlorophyta</taxon>
        <taxon>Pyramimonadophyceae</taxon>
        <taxon>Pyramimonadales</taxon>
        <taxon>Pyramimonadaceae</taxon>
        <taxon>Cymbomonas</taxon>
    </lineage>
</organism>
<evidence type="ECO:0000313" key="1">
    <source>
        <dbReference type="EMBL" id="KAK3281072.1"/>
    </source>
</evidence>
<accession>A0AAE0LDH0</accession>
<evidence type="ECO:0000313" key="2">
    <source>
        <dbReference type="Proteomes" id="UP001190700"/>
    </source>
</evidence>
<gene>
    <name evidence="1" type="ORF">CYMTET_11118</name>
</gene>
<dbReference type="Proteomes" id="UP001190700">
    <property type="component" value="Unassembled WGS sequence"/>
</dbReference>
<sequence>MTNYYNYVADKCEADTYVVDNCEADNYVADNYEADNYVADNYEADDYVADNYEADNYVADNYMAAHHESALTRDIWKMRAPENVVSVPPTWSAQCMTARGMVAKLQLGKWKVAPVSDYSGPEDARVDARVDLDGESLPAVKDASALLTRRATSRGGVCAADKEGSGGSLEPLLSLASWGMHCVRTPGTLAIVSLARAKRFSRWSTWTLQLQRSRLCSAGRGLLHTWEVKCKRCSTVALTLEGIGIEGVGRARFSGDLAMAAGAAAADALPVRRWSAWVPGHQSGVQTQPVYVDAKANTQATSPWFREKAAGILVVRVYKTGRFLFMVPRSALPLSGWTESGVNPEYRWSWIGSSNTRLNCGGNATPTNTYVVVLVASSGDSVDLAPAAGGVASVQRMLPAEGEVLAPCVVRMLAGLPAEGEVLATCVVRMLAGCRLRARSWRLAWHTGFKELPRVAARLKHTGFKELPCVAARLKHTGFKELPRVAARLKHTGFKELPRVAARLKHTGFKELPRVAARLKHTGFKELPRVAARLKHTGFKELPRVAARLKHTGFKELPRVAARLKHTGFKELPRVAARLKHTGFEELMVPVGTLVALLFRKDTLAIGEQEVWSQLCSDLDTSLGQTSAGVRRTSEIGPSPAPWGILHGRGPTPAAQMQVAVTTIQAHGNRAGDCYNQYSELLGQQRELEASAGCDWPLLSQEAEAVQYKGHAPVPGAEC</sequence>
<dbReference type="AlphaFoldDB" id="A0AAE0LDH0"/>
<keyword evidence="2" id="KW-1185">Reference proteome</keyword>
<comment type="caution">
    <text evidence="1">The sequence shown here is derived from an EMBL/GenBank/DDBJ whole genome shotgun (WGS) entry which is preliminary data.</text>
</comment>
<proteinExistence type="predicted"/>
<reference evidence="1 2" key="1">
    <citation type="journal article" date="2015" name="Genome Biol. Evol.">
        <title>Comparative Genomics of a Bacterivorous Green Alga Reveals Evolutionary Causalities and Consequences of Phago-Mixotrophic Mode of Nutrition.</title>
        <authorList>
            <person name="Burns J.A."/>
            <person name="Paasch A."/>
            <person name="Narechania A."/>
            <person name="Kim E."/>
        </authorList>
    </citation>
    <scope>NUCLEOTIDE SEQUENCE [LARGE SCALE GENOMIC DNA]</scope>
    <source>
        <strain evidence="1 2">PLY_AMNH</strain>
    </source>
</reference>
<name>A0AAE0LDH0_9CHLO</name>
<dbReference type="EMBL" id="LGRX02004046">
    <property type="protein sequence ID" value="KAK3281072.1"/>
    <property type="molecule type" value="Genomic_DNA"/>
</dbReference>